<keyword evidence="11 14" id="KW-0482">Metalloprotease</keyword>
<feature type="transmembrane region" description="Helical" evidence="14">
    <location>
        <begin position="28"/>
        <end position="47"/>
    </location>
</feature>
<keyword evidence="3" id="KW-1003">Cell membrane</keyword>
<evidence type="ECO:0000256" key="12">
    <source>
        <dbReference type="ARBA" id="ARBA00023122"/>
    </source>
</evidence>
<keyword evidence="4 14" id="KW-0645">Protease</keyword>
<dbReference type="Gene3D" id="3.10.580.10">
    <property type="entry name" value="CBS-domain"/>
    <property type="match status" value="1"/>
</dbReference>
<keyword evidence="9 14" id="KW-0862">Zinc</keyword>
<dbReference type="Proteomes" id="UP001060895">
    <property type="component" value="Unassembled WGS sequence"/>
</dbReference>
<keyword evidence="5 14" id="KW-0812">Transmembrane</keyword>
<dbReference type="GO" id="GO:0008233">
    <property type="term" value="F:peptidase activity"/>
    <property type="evidence" value="ECO:0007669"/>
    <property type="project" value="UniProtKB-KW"/>
</dbReference>
<evidence type="ECO:0000256" key="6">
    <source>
        <dbReference type="ARBA" id="ARBA00022723"/>
    </source>
</evidence>
<evidence type="ECO:0000259" key="16">
    <source>
        <dbReference type="PROSITE" id="PS51371"/>
    </source>
</evidence>
<feature type="transmembrane region" description="Helical" evidence="14">
    <location>
        <begin position="151"/>
        <end position="170"/>
    </location>
</feature>
<keyword evidence="18" id="KW-1185">Reference proteome</keyword>
<proteinExistence type="inferred from homology"/>
<keyword evidence="6 14" id="KW-0479">Metal-binding</keyword>
<accession>A0ABQ0PAE7</accession>
<gene>
    <name evidence="17" type="ORF">AA12717_3004</name>
</gene>
<evidence type="ECO:0000256" key="7">
    <source>
        <dbReference type="ARBA" id="ARBA00022737"/>
    </source>
</evidence>
<evidence type="ECO:0000256" key="10">
    <source>
        <dbReference type="ARBA" id="ARBA00022989"/>
    </source>
</evidence>
<evidence type="ECO:0000256" key="1">
    <source>
        <dbReference type="ARBA" id="ARBA00004651"/>
    </source>
</evidence>
<sequence length="382" mass="41070">MFAQQTIVHRGHGMTWSIPIGRFGGTTVRLHITFLLFLVWIGAVYAARAGMRAAIDGVVLVLAVFACVVLHEFGHVLAARHYGVQTRDITLLPIGGVARMARIPEQPTQELVIALAGPAVNLVIAAILYGITRSVPHLSGAAFQDQGVGLVARLSSINLFLAVFNLIPAFPMDGGRALRALLTYRMAYAQATQVAASIGQGIAFVFGFLGLVGNPLLVFIALFVYLGAVAEAQGALFRQLAHGMIVSDVMTTHLQPVSPDSRIDDIVVTMVHLPQREFPVVDGQGKLCGLLTHAAILRAMHAGQTDAMAADIMMPDIPTLHSYQSVDDAMRLLEERQVPAVGVCDGQGRFMGLISQTNIGEIMTIHILRDKSRLPPARPALR</sequence>
<dbReference type="Pfam" id="PF02163">
    <property type="entry name" value="Peptidase_M50"/>
    <property type="match status" value="2"/>
</dbReference>
<comment type="caution">
    <text evidence="17">The sequence shown here is derived from an EMBL/GenBank/DDBJ whole genome shotgun (WGS) entry which is preliminary data.</text>
</comment>
<dbReference type="GO" id="GO:0006508">
    <property type="term" value="P:proteolysis"/>
    <property type="evidence" value="ECO:0007669"/>
    <property type="project" value="UniProtKB-KW"/>
</dbReference>
<comment type="similarity">
    <text evidence="2 14">Belongs to the peptidase M50B family.</text>
</comment>
<keyword evidence="12 15" id="KW-0129">CBS domain</keyword>
<protein>
    <recommendedName>
        <fullName evidence="14">Zinc metalloprotease</fullName>
    </recommendedName>
</protein>
<dbReference type="CDD" id="cd02205">
    <property type="entry name" value="CBS_pair_SF"/>
    <property type="match status" value="1"/>
</dbReference>
<keyword evidence="10 14" id="KW-1133">Transmembrane helix</keyword>
<comment type="caution">
    <text evidence="14">Lacks conserved residue(s) required for the propagation of feature annotation.</text>
</comment>
<dbReference type="InterPro" id="IPR000644">
    <property type="entry name" value="CBS_dom"/>
</dbReference>
<evidence type="ECO:0000313" key="17">
    <source>
        <dbReference type="EMBL" id="GBQ28594.1"/>
    </source>
</evidence>
<evidence type="ECO:0000256" key="15">
    <source>
        <dbReference type="PROSITE-ProRule" id="PRU00703"/>
    </source>
</evidence>
<organism evidence="17 18">
    <name type="scientific">Gluconacetobacter sacchari DSM 12717</name>
    <dbReference type="NCBI Taxonomy" id="1307940"/>
    <lineage>
        <taxon>Bacteria</taxon>
        <taxon>Pseudomonadati</taxon>
        <taxon>Pseudomonadota</taxon>
        <taxon>Alphaproteobacteria</taxon>
        <taxon>Acetobacterales</taxon>
        <taxon>Acetobacteraceae</taxon>
        <taxon>Gluconacetobacter</taxon>
    </lineage>
</organism>
<evidence type="ECO:0000256" key="5">
    <source>
        <dbReference type="ARBA" id="ARBA00022692"/>
    </source>
</evidence>
<keyword evidence="8 14" id="KW-0378">Hydrolase</keyword>
<dbReference type="InterPro" id="IPR046342">
    <property type="entry name" value="CBS_dom_sf"/>
</dbReference>
<dbReference type="CDD" id="cd06164">
    <property type="entry name" value="S2P-M50_SpoIVFB_CBS"/>
    <property type="match status" value="1"/>
</dbReference>
<evidence type="ECO:0000313" key="18">
    <source>
        <dbReference type="Proteomes" id="UP001060895"/>
    </source>
</evidence>
<evidence type="ECO:0000256" key="4">
    <source>
        <dbReference type="ARBA" id="ARBA00022670"/>
    </source>
</evidence>
<reference evidence="17" key="1">
    <citation type="submission" date="2013-04" db="EMBL/GenBank/DDBJ databases">
        <title>The genome sequencing project of 58 acetic acid bacteria.</title>
        <authorList>
            <person name="Okamoto-Kainuma A."/>
            <person name="Ishikawa M."/>
            <person name="Umino S."/>
            <person name="Koizumi Y."/>
            <person name="Shiwa Y."/>
            <person name="Yoshikawa H."/>
            <person name="Matsutani M."/>
            <person name="Matsushita K."/>
        </authorList>
    </citation>
    <scope>NUCLEOTIDE SEQUENCE</scope>
    <source>
        <strain evidence="17">DSM 12717</strain>
    </source>
</reference>
<dbReference type="Pfam" id="PF00571">
    <property type="entry name" value="CBS"/>
    <property type="match status" value="2"/>
</dbReference>
<dbReference type="SUPFAM" id="SSF54631">
    <property type="entry name" value="CBS-domain pair"/>
    <property type="match status" value="1"/>
</dbReference>
<name>A0ABQ0PAE7_9PROT</name>
<dbReference type="PIRSF" id="PIRSF006404">
    <property type="entry name" value="UCP006404_Pept_M50_CBS"/>
    <property type="match status" value="1"/>
</dbReference>
<evidence type="ECO:0000256" key="13">
    <source>
        <dbReference type="ARBA" id="ARBA00023136"/>
    </source>
</evidence>
<dbReference type="PANTHER" id="PTHR39188:SF3">
    <property type="entry name" value="STAGE IV SPORULATION PROTEIN FB"/>
    <property type="match status" value="1"/>
</dbReference>
<dbReference type="PROSITE" id="PS51371">
    <property type="entry name" value="CBS"/>
    <property type="match status" value="2"/>
</dbReference>
<feature type="domain" description="CBS" evidence="16">
    <location>
        <begin position="250"/>
        <end position="307"/>
    </location>
</feature>
<dbReference type="PANTHER" id="PTHR39188">
    <property type="entry name" value="MEMBRANE-ASSOCIATED ZINC METALLOPROTEASE M50B"/>
    <property type="match status" value="1"/>
</dbReference>
<dbReference type="InterPro" id="IPR016483">
    <property type="entry name" value="UCP006404_Pept_M50_CBS"/>
</dbReference>
<evidence type="ECO:0000256" key="2">
    <source>
        <dbReference type="ARBA" id="ARBA00007931"/>
    </source>
</evidence>
<feature type="transmembrane region" description="Helical" evidence="14">
    <location>
        <begin position="111"/>
        <end position="131"/>
    </location>
</feature>
<keyword evidence="13 14" id="KW-0472">Membrane</keyword>
<evidence type="ECO:0000256" key="3">
    <source>
        <dbReference type="ARBA" id="ARBA00022475"/>
    </source>
</evidence>
<dbReference type="EMBL" id="BAQP01000267">
    <property type="protein sequence ID" value="GBQ28594.1"/>
    <property type="molecule type" value="Genomic_DNA"/>
</dbReference>
<evidence type="ECO:0000256" key="8">
    <source>
        <dbReference type="ARBA" id="ARBA00022801"/>
    </source>
</evidence>
<comment type="subcellular location">
    <subcellularLocation>
        <location evidence="1">Cell membrane</location>
        <topology evidence="1">Multi-pass membrane protein</topology>
    </subcellularLocation>
</comment>
<evidence type="ECO:0000256" key="11">
    <source>
        <dbReference type="ARBA" id="ARBA00023049"/>
    </source>
</evidence>
<keyword evidence="7" id="KW-0677">Repeat</keyword>
<evidence type="ECO:0000256" key="9">
    <source>
        <dbReference type="ARBA" id="ARBA00022833"/>
    </source>
</evidence>
<comment type="cofactor">
    <cofactor evidence="14">
        <name>Zn(2+)</name>
        <dbReference type="ChEBI" id="CHEBI:29105"/>
    </cofactor>
    <text evidence="14">Binds 1 zinc ion per subunit.</text>
</comment>
<feature type="domain" description="CBS" evidence="16">
    <location>
        <begin position="313"/>
        <end position="371"/>
    </location>
</feature>
<dbReference type="InterPro" id="IPR008915">
    <property type="entry name" value="Peptidase_M50"/>
</dbReference>
<feature type="transmembrane region" description="Helical" evidence="14">
    <location>
        <begin position="53"/>
        <end position="71"/>
    </location>
</feature>
<evidence type="ECO:0000256" key="14">
    <source>
        <dbReference type="PIRNR" id="PIRNR006404"/>
    </source>
</evidence>